<reference evidence="2" key="1">
    <citation type="journal article" date="2011" name="Nat. Biotechnol.">
        <title>The genomic sequence of the Chinese hamster ovary (CHO)-K1 cell line.</title>
        <authorList>
            <person name="Xu X."/>
            <person name="Nagarajan H."/>
            <person name="Lewis N.E."/>
            <person name="Pan S."/>
            <person name="Cai Z."/>
            <person name="Liu X."/>
            <person name="Chen W."/>
            <person name="Xie M."/>
            <person name="Wang W."/>
            <person name="Hammond S."/>
            <person name="Andersen M.R."/>
            <person name="Neff N."/>
            <person name="Passarelli B."/>
            <person name="Koh W."/>
            <person name="Fan H.C."/>
            <person name="Wang J."/>
            <person name="Gui Y."/>
            <person name="Lee K.H."/>
            <person name="Betenbaugh M.J."/>
            <person name="Quake S.R."/>
            <person name="Famili I."/>
            <person name="Palsson B.O."/>
            <person name="Wang J."/>
        </authorList>
    </citation>
    <scope>NUCLEOTIDE SEQUENCE [LARGE SCALE GENOMIC DNA]</scope>
    <source>
        <strain evidence="2">CHO K1 cell line</strain>
    </source>
</reference>
<accession>G3IFG1</accession>
<evidence type="ECO:0000313" key="2">
    <source>
        <dbReference type="Proteomes" id="UP000001075"/>
    </source>
</evidence>
<gene>
    <name evidence="1" type="ORF">I79_022483</name>
</gene>
<proteinExistence type="predicted"/>
<name>G3IFG1_CRIGR</name>
<dbReference type="Proteomes" id="UP000001075">
    <property type="component" value="Unassembled WGS sequence"/>
</dbReference>
<organism evidence="1 2">
    <name type="scientific">Cricetulus griseus</name>
    <name type="common">Chinese hamster</name>
    <name type="synonym">Cricetulus barabensis griseus</name>
    <dbReference type="NCBI Taxonomy" id="10029"/>
    <lineage>
        <taxon>Eukaryota</taxon>
        <taxon>Metazoa</taxon>
        <taxon>Chordata</taxon>
        <taxon>Craniata</taxon>
        <taxon>Vertebrata</taxon>
        <taxon>Euteleostomi</taxon>
        <taxon>Mammalia</taxon>
        <taxon>Eutheria</taxon>
        <taxon>Euarchontoglires</taxon>
        <taxon>Glires</taxon>
        <taxon>Rodentia</taxon>
        <taxon>Myomorpha</taxon>
        <taxon>Muroidea</taxon>
        <taxon>Cricetidae</taxon>
        <taxon>Cricetinae</taxon>
        <taxon>Cricetulus</taxon>
    </lineage>
</organism>
<dbReference type="AlphaFoldDB" id="G3IFG1"/>
<protein>
    <submittedName>
        <fullName evidence="1">Uncharacterized protein</fullName>
    </submittedName>
</protein>
<dbReference type="InParanoid" id="G3IFG1"/>
<sequence>MTQLVDTKTPKSRLKSTSERAFLEASSACARSPLPRAARVCNKTGQGGMHQQ</sequence>
<dbReference type="EMBL" id="JH002383">
    <property type="protein sequence ID" value="EGW13930.1"/>
    <property type="molecule type" value="Genomic_DNA"/>
</dbReference>
<evidence type="ECO:0000313" key="1">
    <source>
        <dbReference type="EMBL" id="EGW13930.1"/>
    </source>
</evidence>